<dbReference type="SUPFAM" id="SSF48452">
    <property type="entry name" value="TPR-like"/>
    <property type="match status" value="1"/>
</dbReference>
<dbReference type="GO" id="GO:0009279">
    <property type="term" value="C:cell outer membrane"/>
    <property type="evidence" value="ECO:0007669"/>
    <property type="project" value="UniProtKB-SubCell"/>
</dbReference>
<keyword evidence="3" id="KW-1185">Reference proteome</keyword>
<organism evidence="2 3">
    <name type="scientific">Pedobacter insulae</name>
    <dbReference type="NCBI Taxonomy" id="414048"/>
    <lineage>
        <taxon>Bacteria</taxon>
        <taxon>Pseudomonadati</taxon>
        <taxon>Bacteroidota</taxon>
        <taxon>Sphingobacteriia</taxon>
        <taxon>Sphingobacteriales</taxon>
        <taxon>Sphingobacteriaceae</taxon>
        <taxon>Pedobacter</taxon>
    </lineage>
</organism>
<dbReference type="Pfam" id="PF14322">
    <property type="entry name" value="SusD-like_3"/>
    <property type="match status" value="1"/>
</dbReference>
<reference evidence="2 3" key="1">
    <citation type="submission" date="2016-10" db="EMBL/GenBank/DDBJ databases">
        <authorList>
            <person name="de Groot N.N."/>
        </authorList>
    </citation>
    <scope>NUCLEOTIDE SEQUENCE [LARGE SCALE GENOMIC DNA]</scope>
    <source>
        <strain evidence="2 3">DSM 18684</strain>
    </source>
</reference>
<dbReference type="InterPro" id="IPR011990">
    <property type="entry name" value="TPR-like_helical_dom_sf"/>
</dbReference>
<dbReference type="OrthoDB" id="1147023at2"/>
<dbReference type="RefSeq" id="WP_090991849.1">
    <property type="nucleotide sequence ID" value="NZ_FOPP01000001.1"/>
</dbReference>
<dbReference type="Proteomes" id="UP000199666">
    <property type="component" value="Unassembled WGS sequence"/>
</dbReference>
<evidence type="ECO:0000259" key="1">
    <source>
        <dbReference type="Pfam" id="PF14322"/>
    </source>
</evidence>
<dbReference type="Gene3D" id="1.25.40.390">
    <property type="match status" value="1"/>
</dbReference>
<protein>
    <submittedName>
        <fullName evidence="2">SusD family protein</fullName>
    </submittedName>
</protein>
<dbReference type="EMBL" id="FOPP01000001">
    <property type="protein sequence ID" value="SFG63475.1"/>
    <property type="molecule type" value="Genomic_DNA"/>
</dbReference>
<dbReference type="InterPro" id="IPR033985">
    <property type="entry name" value="SusD-like_N"/>
</dbReference>
<accession>A0A1I2TF58</accession>
<evidence type="ECO:0000313" key="2">
    <source>
        <dbReference type="EMBL" id="SFG63475.1"/>
    </source>
</evidence>
<gene>
    <name evidence="2" type="ORF">SAMN04489864_101374</name>
</gene>
<dbReference type="PROSITE" id="PS51257">
    <property type="entry name" value="PROKAR_LIPOPROTEIN"/>
    <property type="match status" value="1"/>
</dbReference>
<dbReference type="STRING" id="414048.SAMN04489864_101374"/>
<dbReference type="AlphaFoldDB" id="A0A1I2TF58"/>
<sequence length="492" mass="55527">MKRLNKYILLLIGTAVLFTSCKKYLDQSPDMRAEINTIDKVAQLLVSAYPKNNYLAMAETYSDNVVDKGFGVGHINEPFVSLYNWQDIVETGNNTPTQYWNACYAAISNANQALEAIEKHKFGNEARIYKGEALVARAYSHFMLVTFFAKEYTIGSANDSPGIPYVLAPETTTLPQYERGTVATVYAQIEKDLEEGLPLLEGGTWKVPKYHFTPAAAHAFASRFYLFKGNWDKVIQHSNLMVPNGSYEGNLRPWNTTLTNYTSAEFQTEVTKADKSYNVLLGETYSTYQRSSVGGTTRYGFGTSVFQNLYNGLTVTGARFYNKGLRWSDNNYTTYVFKEYFHYTNVAAGIGLPYLMQPMFITDEGLMNRAEAYTQQGQFDLALADLNTFASVRITGYNPTTHAVTLAKAKAFFNVADDKDALIKTVLQFKQIGWMCEGMRWFDILRHHLPVKHNQLSVTGVETFVTLEPNDNRRMFQIPKEAQIAGVALNPR</sequence>
<name>A0A1I2TF58_9SPHI</name>
<evidence type="ECO:0000313" key="3">
    <source>
        <dbReference type="Proteomes" id="UP000199666"/>
    </source>
</evidence>
<feature type="domain" description="SusD-like N-terminal" evidence="1">
    <location>
        <begin position="23"/>
        <end position="226"/>
    </location>
</feature>
<proteinExistence type="predicted"/>